<dbReference type="InterPro" id="IPR036291">
    <property type="entry name" value="NAD(P)-bd_dom_sf"/>
</dbReference>
<organism evidence="2 3">
    <name type="scientific">Devosia lucknowensis</name>
    <dbReference type="NCBI Taxonomy" id="1096929"/>
    <lineage>
        <taxon>Bacteria</taxon>
        <taxon>Pseudomonadati</taxon>
        <taxon>Pseudomonadota</taxon>
        <taxon>Alphaproteobacteria</taxon>
        <taxon>Hyphomicrobiales</taxon>
        <taxon>Devosiaceae</taxon>
        <taxon>Devosia</taxon>
    </lineage>
</organism>
<evidence type="ECO:0000259" key="1">
    <source>
        <dbReference type="Pfam" id="PF01370"/>
    </source>
</evidence>
<protein>
    <submittedName>
        <fullName evidence="2">Nucleoside-diphosphate-sugar epimerase</fullName>
    </submittedName>
</protein>
<evidence type="ECO:0000313" key="3">
    <source>
        <dbReference type="Proteomes" id="UP000194474"/>
    </source>
</evidence>
<accession>A0A1Y6G977</accession>
<sequence>MSKGKVTVLGSNGHLGNAAIVAFRDAGWAVAGFGRANRRPVAGTRFIKGDANDPVAVKTAVADADVVVHGLHLRYDQWGDGRAEQQLQVVLDALAGTGKTLLFPGTIYNYRAGDRTVSPGLRQSGEKPRGDIRIRLEDMLREASAKQGFRVIIIRAGDFYGAGNLGDWFDAGMLMDLPKGKLYHLGALSQRHSWAYLPDLGRAFAAVAEKRGSLAAFENFHFAGHWVSHGQVMAAIQSAHGQKLAVSPFPWWILRAIGLVNPVMRDLFRMRYLWQNEMELVDPRLDALLGTGFPTPFETAVATSMDDLKAVKSRLLQAA</sequence>
<evidence type="ECO:0000313" key="2">
    <source>
        <dbReference type="EMBL" id="SMQ86294.1"/>
    </source>
</evidence>
<feature type="domain" description="NAD-dependent epimerase/dehydratase" evidence="1">
    <location>
        <begin position="6"/>
        <end position="211"/>
    </location>
</feature>
<gene>
    <name evidence="2" type="ORF">SAMN06295905_3598</name>
</gene>
<dbReference type="AlphaFoldDB" id="A0A1Y6G977"/>
<dbReference type="Proteomes" id="UP000194474">
    <property type="component" value="Unassembled WGS sequence"/>
</dbReference>
<proteinExistence type="predicted"/>
<keyword evidence="3" id="KW-1185">Reference proteome</keyword>
<dbReference type="EMBL" id="FXWK01000002">
    <property type="protein sequence ID" value="SMQ86294.1"/>
    <property type="molecule type" value="Genomic_DNA"/>
</dbReference>
<name>A0A1Y6G977_9HYPH</name>
<dbReference type="Pfam" id="PF01370">
    <property type="entry name" value="Epimerase"/>
    <property type="match status" value="1"/>
</dbReference>
<dbReference type="Gene3D" id="3.40.50.720">
    <property type="entry name" value="NAD(P)-binding Rossmann-like Domain"/>
    <property type="match status" value="1"/>
</dbReference>
<reference evidence="3" key="1">
    <citation type="submission" date="2017-04" db="EMBL/GenBank/DDBJ databases">
        <authorList>
            <person name="Varghese N."/>
            <person name="Submissions S."/>
        </authorList>
    </citation>
    <scope>NUCLEOTIDE SEQUENCE [LARGE SCALE GENOMIC DNA]</scope>
</reference>
<dbReference type="InterPro" id="IPR001509">
    <property type="entry name" value="Epimerase_deHydtase"/>
</dbReference>
<dbReference type="SUPFAM" id="SSF51735">
    <property type="entry name" value="NAD(P)-binding Rossmann-fold domains"/>
    <property type="match status" value="1"/>
</dbReference>
<dbReference type="RefSeq" id="WP_170926545.1">
    <property type="nucleotide sequence ID" value="NZ_FXWK01000002.1"/>
</dbReference>